<dbReference type="PROSITE" id="PS50853">
    <property type="entry name" value="FN3"/>
    <property type="match status" value="2"/>
</dbReference>
<dbReference type="InterPro" id="IPR013783">
    <property type="entry name" value="Ig-like_fold"/>
</dbReference>
<name>A0A3S1BES5_ELYCH</name>
<feature type="domain" description="Fibronectin type-III" evidence="2">
    <location>
        <begin position="1"/>
        <end position="47"/>
    </location>
</feature>
<keyword evidence="4" id="KW-1185">Reference proteome</keyword>
<dbReference type="Gene3D" id="2.60.40.10">
    <property type="entry name" value="Immunoglobulins"/>
    <property type="match status" value="2"/>
</dbReference>
<dbReference type="PANTHER" id="PTHR44170:SF54">
    <property type="entry name" value="FI24025P1"/>
    <property type="match status" value="1"/>
</dbReference>
<feature type="non-terminal residue" evidence="3">
    <location>
        <position position="150"/>
    </location>
</feature>
<evidence type="ECO:0000259" key="2">
    <source>
        <dbReference type="PROSITE" id="PS50853"/>
    </source>
</evidence>
<dbReference type="GO" id="GO:0098609">
    <property type="term" value="P:cell-cell adhesion"/>
    <property type="evidence" value="ECO:0007669"/>
    <property type="project" value="TreeGrafter"/>
</dbReference>
<evidence type="ECO:0000256" key="1">
    <source>
        <dbReference type="ARBA" id="ARBA00023157"/>
    </source>
</evidence>
<dbReference type="EMBL" id="RQTK01000309">
    <property type="protein sequence ID" value="RUS82003.1"/>
    <property type="molecule type" value="Genomic_DNA"/>
</dbReference>
<dbReference type="Proteomes" id="UP000271974">
    <property type="component" value="Unassembled WGS sequence"/>
</dbReference>
<keyword evidence="1" id="KW-1015">Disulfide bond</keyword>
<protein>
    <recommendedName>
        <fullName evidence="2">Fibronectin type-III domain-containing protein</fullName>
    </recommendedName>
</protein>
<dbReference type="SMART" id="SM00060">
    <property type="entry name" value="FN3"/>
    <property type="match status" value="1"/>
</dbReference>
<dbReference type="STRING" id="188477.A0A3S1BES5"/>
<organism evidence="3 4">
    <name type="scientific">Elysia chlorotica</name>
    <name type="common">Eastern emerald elysia</name>
    <name type="synonym">Sea slug</name>
    <dbReference type="NCBI Taxonomy" id="188477"/>
    <lineage>
        <taxon>Eukaryota</taxon>
        <taxon>Metazoa</taxon>
        <taxon>Spiralia</taxon>
        <taxon>Lophotrochozoa</taxon>
        <taxon>Mollusca</taxon>
        <taxon>Gastropoda</taxon>
        <taxon>Heterobranchia</taxon>
        <taxon>Euthyneura</taxon>
        <taxon>Panpulmonata</taxon>
        <taxon>Sacoglossa</taxon>
        <taxon>Placobranchoidea</taxon>
        <taxon>Plakobranchidae</taxon>
        <taxon>Elysia</taxon>
    </lineage>
</organism>
<sequence>MEVRTRMTSMRLRELDEYSEYSIRVAAINTNGVGLSTPEVEAMTFSDRPSAPPQNFTLEVSSSTSLVVRWQPPPHQDHNGIITGYKIRRRSKGDNKKGETVTTSGDRNDYALIDLEKGTEYQVRVAAMTANGTGPHTPWLTATTFSEEFR</sequence>
<comment type="caution">
    <text evidence="3">The sequence shown here is derived from an EMBL/GenBank/DDBJ whole genome shotgun (WGS) entry which is preliminary data.</text>
</comment>
<reference evidence="3 4" key="1">
    <citation type="submission" date="2019-01" db="EMBL/GenBank/DDBJ databases">
        <title>A draft genome assembly of the solar-powered sea slug Elysia chlorotica.</title>
        <authorList>
            <person name="Cai H."/>
            <person name="Li Q."/>
            <person name="Fang X."/>
            <person name="Li J."/>
            <person name="Curtis N.E."/>
            <person name="Altenburger A."/>
            <person name="Shibata T."/>
            <person name="Feng M."/>
            <person name="Maeda T."/>
            <person name="Schwartz J.A."/>
            <person name="Shigenobu S."/>
            <person name="Lundholm N."/>
            <person name="Nishiyama T."/>
            <person name="Yang H."/>
            <person name="Hasebe M."/>
            <person name="Li S."/>
            <person name="Pierce S.K."/>
            <person name="Wang J."/>
        </authorList>
    </citation>
    <scope>NUCLEOTIDE SEQUENCE [LARGE SCALE GENOMIC DNA]</scope>
    <source>
        <strain evidence="3">EC2010</strain>
        <tissue evidence="3">Whole organism of an adult</tissue>
    </source>
</reference>
<dbReference type="CDD" id="cd00063">
    <property type="entry name" value="FN3"/>
    <property type="match status" value="2"/>
</dbReference>
<feature type="domain" description="Fibronectin type-III" evidence="2">
    <location>
        <begin position="52"/>
        <end position="147"/>
    </location>
</feature>
<dbReference type="InterPro" id="IPR036116">
    <property type="entry name" value="FN3_sf"/>
</dbReference>
<dbReference type="AlphaFoldDB" id="A0A3S1BES5"/>
<evidence type="ECO:0000313" key="4">
    <source>
        <dbReference type="Proteomes" id="UP000271974"/>
    </source>
</evidence>
<accession>A0A3S1BES5</accession>
<dbReference type="InterPro" id="IPR003961">
    <property type="entry name" value="FN3_dom"/>
</dbReference>
<proteinExistence type="predicted"/>
<gene>
    <name evidence="3" type="ORF">EGW08_010230</name>
</gene>
<dbReference type="PRINTS" id="PR00014">
    <property type="entry name" value="FNTYPEIII"/>
</dbReference>
<dbReference type="PANTHER" id="PTHR44170">
    <property type="entry name" value="PROTEIN SIDEKICK"/>
    <property type="match status" value="1"/>
</dbReference>
<dbReference type="Pfam" id="PF00041">
    <property type="entry name" value="fn3"/>
    <property type="match status" value="1"/>
</dbReference>
<dbReference type="OrthoDB" id="114660at2759"/>
<dbReference type="FunFam" id="2.60.40.10:FF:000551">
    <property type="entry name" value="Protogenin A"/>
    <property type="match status" value="1"/>
</dbReference>
<evidence type="ECO:0000313" key="3">
    <source>
        <dbReference type="EMBL" id="RUS82003.1"/>
    </source>
</evidence>
<dbReference type="SUPFAM" id="SSF49265">
    <property type="entry name" value="Fibronectin type III"/>
    <property type="match status" value="1"/>
</dbReference>